<comment type="similarity">
    <text evidence="2">Belongs to the major facilitator superfamily.</text>
</comment>
<dbReference type="PANTHER" id="PTHR23501:SF87">
    <property type="entry name" value="SIDEROPHORE IRON TRANSPORTER 2"/>
    <property type="match status" value="1"/>
</dbReference>
<dbReference type="GO" id="GO:0005886">
    <property type="term" value="C:plasma membrane"/>
    <property type="evidence" value="ECO:0007669"/>
    <property type="project" value="TreeGrafter"/>
</dbReference>
<evidence type="ECO:0000256" key="4">
    <source>
        <dbReference type="ARBA" id="ARBA00022989"/>
    </source>
</evidence>
<evidence type="ECO:0000256" key="1">
    <source>
        <dbReference type="ARBA" id="ARBA00004141"/>
    </source>
</evidence>
<dbReference type="AlphaFoldDB" id="A0A0J9X4Q5"/>
<evidence type="ECO:0000256" key="5">
    <source>
        <dbReference type="ARBA" id="ARBA00023136"/>
    </source>
</evidence>
<evidence type="ECO:0000256" key="7">
    <source>
        <dbReference type="SAM" id="Phobius"/>
    </source>
</evidence>
<dbReference type="Proteomes" id="UP000242525">
    <property type="component" value="Unassembled WGS sequence"/>
</dbReference>
<feature type="transmembrane region" description="Helical" evidence="7">
    <location>
        <begin position="512"/>
        <end position="538"/>
    </location>
</feature>
<comment type="caution">
    <text evidence="9">The sequence shown here is derived from an EMBL/GenBank/DDBJ whole genome shotgun (WGS) entry which is preliminary data.</text>
</comment>
<feature type="region of interest" description="Disordered" evidence="6">
    <location>
        <begin position="1"/>
        <end position="62"/>
    </location>
</feature>
<keyword evidence="4 7" id="KW-1133">Transmembrane helix</keyword>
<evidence type="ECO:0000259" key="8">
    <source>
        <dbReference type="PROSITE" id="PS50850"/>
    </source>
</evidence>
<feature type="transmembrane region" description="Helical" evidence="7">
    <location>
        <begin position="591"/>
        <end position="610"/>
    </location>
</feature>
<dbReference type="PANTHER" id="PTHR23501">
    <property type="entry name" value="MAJOR FACILITATOR SUPERFAMILY"/>
    <property type="match status" value="1"/>
</dbReference>
<dbReference type="Pfam" id="PF07690">
    <property type="entry name" value="MFS_1"/>
    <property type="match status" value="1"/>
</dbReference>
<feature type="transmembrane region" description="Helical" evidence="7">
    <location>
        <begin position="310"/>
        <end position="331"/>
    </location>
</feature>
<feature type="region of interest" description="Disordered" evidence="6">
    <location>
        <begin position="622"/>
        <end position="661"/>
    </location>
</feature>
<dbReference type="EMBL" id="CCBN010000002">
    <property type="protein sequence ID" value="CDO52167.1"/>
    <property type="molecule type" value="Genomic_DNA"/>
</dbReference>
<reference evidence="9" key="1">
    <citation type="submission" date="2014-03" db="EMBL/GenBank/DDBJ databases">
        <authorList>
            <person name="Casaregola S."/>
        </authorList>
    </citation>
    <scope>NUCLEOTIDE SEQUENCE [LARGE SCALE GENOMIC DNA]</scope>
    <source>
        <strain evidence="9">CLIB 918</strain>
    </source>
</reference>
<feature type="transmembrane region" description="Helical" evidence="7">
    <location>
        <begin position="159"/>
        <end position="177"/>
    </location>
</feature>
<evidence type="ECO:0000256" key="2">
    <source>
        <dbReference type="ARBA" id="ARBA00008335"/>
    </source>
</evidence>
<dbReference type="OrthoDB" id="4078873at2759"/>
<feature type="compositionally biased region" description="Polar residues" evidence="6">
    <location>
        <begin position="651"/>
        <end position="661"/>
    </location>
</feature>
<keyword evidence="5 7" id="KW-0472">Membrane</keyword>
<dbReference type="Gene3D" id="1.20.1250.20">
    <property type="entry name" value="MFS general substrate transporter like domains"/>
    <property type="match status" value="2"/>
</dbReference>
<name>A0A0J9X4Q5_GEOCN</name>
<feature type="domain" description="Major facilitator superfamily (MFS) profile" evidence="8">
    <location>
        <begin position="90"/>
        <end position="614"/>
    </location>
</feature>
<dbReference type="InterPro" id="IPR011701">
    <property type="entry name" value="MFS"/>
</dbReference>
<keyword evidence="10" id="KW-1185">Reference proteome</keyword>
<evidence type="ECO:0000313" key="10">
    <source>
        <dbReference type="Proteomes" id="UP000242525"/>
    </source>
</evidence>
<evidence type="ECO:0000313" key="9">
    <source>
        <dbReference type="EMBL" id="CDO52167.1"/>
    </source>
</evidence>
<dbReference type="InterPro" id="IPR036259">
    <property type="entry name" value="MFS_trans_sf"/>
</dbReference>
<evidence type="ECO:0000256" key="6">
    <source>
        <dbReference type="SAM" id="MobiDB-lite"/>
    </source>
</evidence>
<protein>
    <submittedName>
        <fullName evidence="9">Similar to Saccharomyces cerevisiae YEL065W SIT1 Ferrioxamine B transporter</fullName>
    </submittedName>
</protein>
<organism evidence="9 10">
    <name type="scientific">Geotrichum candidum</name>
    <name type="common">Oospora lactis</name>
    <name type="synonym">Dipodascus geotrichum</name>
    <dbReference type="NCBI Taxonomy" id="1173061"/>
    <lineage>
        <taxon>Eukaryota</taxon>
        <taxon>Fungi</taxon>
        <taxon>Dikarya</taxon>
        <taxon>Ascomycota</taxon>
        <taxon>Saccharomycotina</taxon>
        <taxon>Dipodascomycetes</taxon>
        <taxon>Dipodascales</taxon>
        <taxon>Dipodascaceae</taxon>
        <taxon>Geotrichum</taxon>
    </lineage>
</organism>
<evidence type="ECO:0000256" key="3">
    <source>
        <dbReference type="ARBA" id="ARBA00022692"/>
    </source>
</evidence>
<feature type="transmembrane region" description="Helical" evidence="7">
    <location>
        <begin position="183"/>
        <end position="204"/>
    </location>
</feature>
<dbReference type="STRING" id="1173061.A0A0J9X4Q5"/>
<comment type="subcellular location">
    <subcellularLocation>
        <location evidence="1">Membrane</location>
        <topology evidence="1">Multi-pass membrane protein</topology>
    </subcellularLocation>
</comment>
<dbReference type="SUPFAM" id="SSF103473">
    <property type="entry name" value="MFS general substrate transporter"/>
    <property type="match status" value="1"/>
</dbReference>
<dbReference type="InterPro" id="IPR020846">
    <property type="entry name" value="MFS_dom"/>
</dbReference>
<sequence>MPSLDPHSNKPVSASTADDGNDKHIKQELKEVHDEEELAGQIPLEKTGTKEINSTSPDMVPTPPGVPVPQESMEGVQIAELLRFAWPKKYMIIAYGSLILTTFAVTLATMASGTYIPYVTSSFNTHSLLTTANVVDRIARIIAYPVIARLSDVFGRAKGFSIATFFILISYVMTAASNNIQTYVASEIFGAIGDVGYLIMQQVFIADTTSLRNRGFWASIPETVSTIPSLYIGTIIAENVLKNGVGWRWGYGMWAIIFPFAVSPLIIVMFYLQRWATKSGKWKSNVEILRNVHSTDSIFKKIYQVVWIELDFFGGFLLLAGLSLFLIPLTLTGRNYSYRWKDPAFIAMIILGVVILGVFGFWDIKFAKKPFVPFRMARQSTVFAASLLGAFDYCAFACTTLFFSSYLQAAGFRTPGDATRIDNAIRVSFQVVSPFVGLAMRYLNRARLFAYIGVPMSILGYGLQVYFIDMKDGRIGSSAMFITSRVLMGIGRSLYQTSTQVIVQGVVDKSDVAVTTAIFFALMTVGGAIGSSIGGALWNNILPNELNDRLPEEFKANATMIFKSLPTALKFPKDSPARDAIVMSYIRTLRVNSIVTLGISIPMLVLMFFVTDIRLDKDVNEDNAKKRQFASEEQDDTKSDSDPEPEKKGVITNTTLISESK</sequence>
<accession>A0A0J9X4Q5</accession>
<feature type="transmembrane region" description="Helical" evidence="7">
    <location>
        <begin position="448"/>
        <end position="468"/>
    </location>
</feature>
<feature type="transmembrane region" description="Helical" evidence="7">
    <location>
        <begin position="343"/>
        <end position="362"/>
    </location>
</feature>
<keyword evidence="3 7" id="KW-0812">Transmembrane</keyword>
<feature type="compositionally biased region" description="Basic and acidic residues" evidence="6">
    <location>
        <begin position="20"/>
        <end position="33"/>
    </location>
</feature>
<feature type="transmembrane region" description="Helical" evidence="7">
    <location>
        <begin position="92"/>
        <end position="116"/>
    </location>
</feature>
<proteinExistence type="inferred from homology"/>
<feature type="compositionally biased region" description="Basic and acidic residues" evidence="6">
    <location>
        <begin position="636"/>
        <end position="649"/>
    </location>
</feature>
<feature type="transmembrane region" description="Helical" evidence="7">
    <location>
        <begin position="249"/>
        <end position="272"/>
    </location>
</feature>
<feature type="transmembrane region" description="Helical" evidence="7">
    <location>
        <begin position="424"/>
        <end position="443"/>
    </location>
</feature>
<dbReference type="GO" id="GO:0015343">
    <property type="term" value="F:siderophore-iron transmembrane transporter activity"/>
    <property type="evidence" value="ECO:0007669"/>
    <property type="project" value="TreeGrafter"/>
</dbReference>
<gene>
    <name evidence="9" type="ORF">BN980_GECA02s06786g</name>
</gene>
<dbReference type="PROSITE" id="PS50850">
    <property type="entry name" value="MFS"/>
    <property type="match status" value="1"/>
</dbReference>
<feature type="transmembrane region" description="Helical" evidence="7">
    <location>
        <begin position="382"/>
        <end position="404"/>
    </location>
</feature>